<reference evidence="2" key="1">
    <citation type="journal article" date="2023" name="G3 (Bethesda)">
        <title>Genome assembly and association tests identify interacting loci associated with vigor, precocity, and sex in interspecific pistachio rootstocks.</title>
        <authorList>
            <person name="Palmer W."/>
            <person name="Jacygrad E."/>
            <person name="Sagayaradj S."/>
            <person name="Cavanaugh K."/>
            <person name="Han R."/>
            <person name="Bertier L."/>
            <person name="Beede B."/>
            <person name="Kafkas S."/>
            <person name="Golino D."/>
            <person name="Preece J."/>
            <person name="Michelmore R."/>
        </authorList>
    </citation>
    <scope>NUCLEOTIDE SEQUENCE [LARGE SCALE GENOMIC DNA]</scope>
</reference>
<keyword evidence="2" id="KW-1185">Reference proteome</keyword>
<protein>
    <submittedName>
        <fullName evidence="1">Uncharacterized protein</fullName>
    </submittedName>
</protein>
<gene>
    <name evidence="1" type="ORF">Pint_07435</name>
</gene>
<proteinExistence type="predicted"/>
<accession>A0ACC0XVT7</accession>
<comment type="caution">
    <text evidence="1">The sequence shown here is derived from an EMBL/GenBank/DDBJ whole genome shotgun (WGS) entry which is preliminary data.</text>
</comment>
<name>A0ACC0XVT7_9ROSI</name>
<sequence length="370" mass="40794">MPKRNVVSYNLLISAYTQMGFYNEAINLFNEARMEGLKLDKFTYAGAIVVCGQTEDLELGKLVHGIVIVGGLAEQVFVINSLIDMYCKCGEVDQARLLFEKSSELDDVSWNSLISGYVRIGAIEEALGVLVKMHRDGLNLNTYTLGCALKACSTNFDDSVKYGRMLHGYSAKLGLDIVSDDSANRAFNLFSEMQRQGIKASKFTFSIILKACNIVEAFEYGKQIHAQIYKRNLSDEFIGSALVELYSLLGSTEDGMKCFNLIPKLDIVSWTSMISGHVRNKQFESALALFHELLSSGEKADEFLLSTMLVACADLAAARSGEQLQGYGIKSGTGNFTVVQNSLICMYAKSGDRFSANKTFEEIKNPDTVS</sequence>
<evidence type="ECO:0000313" key="1">
    <source>
        <dbReference type="EMBL" id="KAJ0024999.1"/>
    </source>
</evidence>
<dbReference type="EMBL" id="CM047745">
    <property type="protein sequence ID" value="KAJ0024999.1"/>
    <property type="molecule type" value="Genomic_DNA"/>
</dbReference>
<evidence type="ECO:0000313" key="2">
    <source>
        <dbReference type="Proteomes" id="UP001163603"/>
    </source>
</evidence>
<organism evidence="1 2">
    <name type="scientific">Pistacia integerrima</name>
    <dbReference type="NCBI Taxonomy" id="434235"/>
    <lineage>
        <taxon>Eukaryota</taxon>
        <taxon>Viridiplantae</taxon>
        <taxon>Streptophyta</taxon>
        <taxon>Embryophyta</taxon>
        <taxon>Tracheophyta</taxon>
        <taxon>Spermatophyta</taxon>
        <taxon>Magnoliopsida</taxon>
        <taxon>eudicotyledons</taxon>
        <taxon>Gunneridae</taxon>
        <taxon>Pentapetalae</taxon>
        <taxon>rosids</taxon>
        <taxon>malvids</taxon>
        <taxon>Sapindales</taxon>
        <taxon>Anacardiaceae</taxon>
        <taxon>Pistacia</taxon>
    </lineage>
</organism>
<dbReference type="Proteomes" id="UP001163603">
    <property type="component" value="Chromosome 10"/>
</dbReference>